<evidence type="ECO:0000313" key="3">
    <source>
        <dbReference type="Proteomes" id="UP001597100"/>
    </source>
</evidence>
<keyword evidence="1" id="KW-0732">Signal</keyword>
<reference evidence="3" key="1">
    <citation type="journal article" date="2019" name="Int. J. Syst. Evol. Microbiol.">
        <title>The Global Catalogue of Microorganisms (GCM) 10K type strain sequencing project: providing services to taxonomists for standard genome sequencing and annotation.</title>
        <authorList>
            <consortium name="The Broad Institute Genomics Platform"/>
            <consortium name="The Broad Institute Genome Sequencing Center for Infectious Disease"/>
            <person name="Wu L."/>
            <person name="Ma J."/>
        </authorList>
    </citation>
    <scope>NUCLEOTIDE SEQUENCE [LARGE SCALE GENOMIC DNA]</scope>
    <source>
        <strain evidence="3">CCUG 60898</strain>
    </source>
</reference>
<evidence type="ECO:0000256" key="1">
    <source>
        <dbReference type="SAM" id="SignalP"/>
    </source>
</evidence>
<dbReference type="PROSITE" id="PS51257">
    <property type="entry name" value="PROKAR_LIPOPROTEIN"/>
    <property type="match status" value="1"/>
</dbReference>
<name>A0ABW3ICW2_9FLAO</name>
<proteinExistence type="predicted"/>
<evidence type="ECO:0000313" key="2">
    <source>
        <dbReference type="EMBL" id="MFD0975380.1"/>
    </source>
</evidence>
<dbReference type="Proteomes" id="UP001597100">
    <property type="component" value="Unassembled WGS sequence"/>
</dbReference>
<protein>
    <submittedName>
        <fullName evidence="2">Uncharacterized protein</fullName>
    </submittedName>
</protein>
<feature type="signal peptide" evidence="1">
    <location>
        <begin position="1"/>
        <end position="21"/>
    </location>
</feature>
<comment type="caution">
    <text evidence="2">The sequence shown here is derived from an EMBL/GenBank/DDBJ whole genome shotgun (WGS) entry which is preliminary data.</text>
</comment>
<dbReference type="EMBL" id="JBHTJP010000009">
    <property type="protein sequence ID" value="MFD0975380.1"/>
    <property type="molecule type" value="Genomic_DNA"/>
</dbReference>
<keyword evidence="3" id="KW-1185">Reference proteome</keyword>
<sequence length="336" mass="39406">MKNYTLYIALLILFGFSSCNSSTNKAEIEKESYTIENQDTHSDTTLLTEKKKIKSEADRCNRYWSRLDSLNQIKYNFFVDNVYETAIRNSDIPKANREFLEALKNDLNTLRNEKYTKFTLEQLLIPVFNLDTNKLGMIGIPKYDREIKSKLVEINSERDLLKQTDHFKNNGLDNLGKLVHYQSMFDSVFAGQDNSYFLYTDSRKTKTKVLGFGFYYDECLEYYHYPISKKNLEDEEKVLFASKYPLELEFESHPEIDSLIKNAYADGCYDCSFKFEPETVFATIKGVENLYFTYTDTFPLNNKFDYPERALIMRINDSTKVDLWIEDVDLFGCSCL</sequence>
<feature type="chain" id="PRO_5045850917" evidence="1">
    <location>
        <begin position="22"/>
        <end position="336"/>
    </location>
</feature>
<gene>
    <name evidence="2" type="ORF">ACFQ1G_01130</name>
</gene>
<organism evidence="2 3">
    <name type="scientific">Salinimicrobium gaetbulicola</name>
    <dbReference type="NCBI Taxonomy" id="999702"/>
    <lineage>
        <taxon>Bacteria</taxon>
        <taxon>Pseudomonadati</taxon>
        <taxon>Bacteroidota</taxon>
        <taxon>Flavobacteriia</taxon>
        <taxon>Flavobacteriales</taxon>
        <taxon>Flavobacteriaceae</taxon>
        <taxon>Salinimicrobium</taxon>
    </lineage>
</organism>
<dbReference type="RefSeq" id="WP_380736399.1">
    <property type="nucleotide sequence ID" value="NZ_JBHTJP010000009.1"/>
</dbReference>
<accession>A0ABW3ICW2</accession>